<dbReference type="EMBL" id="RXOF01000009">
    <property type="protein sequence ID" value="RTQ48492.1"/>
    <property type="molecule type" value="Genomic_DNA"/>
</dbReference>
<evidence type="ECO:0008006" key="4">
    <source>
        <dbReference type="Google" id="ProtNLM"/>
    </source>
</evidence>
<evidence type="ECO:0000313" key="2">
    <source>
        <dbReference type="EMBL" id="RTQ48492.1"/>
    </source>
</evidence>
<dbReference type="PROSITE" id="PS51257">
    <property type="entry name" value="PROKAR_LIPOPROTEIN"/>
    <property type="match status" value="1"/>
</dbReference>
<dbReference type="OrthoDB" id="850811at2"/>
<proteinExistence type="predicted"/>
<reference evidence="2 3" key="1">
    <citation type="submission" date="2018-12" db="EMBL/GenBank/DDBJ databases">
        <title>Hymenobacter gummosus sp. nov., isolated from a spring.</title>
        <authorList>
            <person name="Nie L."/>
        </authorList>
    </citation>
    <scope>NUCLEOTIDE SEQUENCE [LARGE SCALE GENOMIC DNA]</scope>
    <source>
        <strain evidence="2 3">KCTC 52166</strain>
    </source>
</reference>
<protein>
    <recommendedName>
        <fullName evidence="4">Lipoprotein</fullName>
    </recommendedName>
</protein>
<evidence type="ECO:0000256" key="1">
    <source>
        <dbReference type="SAM" id="SignalP"/>
    </source>
</evidence>
<feature type="chain" id="PRO_5018573226" description="Lipoprotein" evidence="1">
    <location>
        <begin position="19"/>
        <end position="201"/>
    </location>
</feature>
<feature type="signal peptide" evidence="1">
    <location>
        <begin position="1"/>
        <end position="18"/>
    </location>
</feature>
<keyword evidence="3" id="KW-1185">Reference proteome</keyword>
<dbReference type="RefSeq" id="WP_126694198.1">
    <property type="nucleotide sequence ID" value="NZ_RXOF01000009.1"/>
</dbReference>
<comment type="caution">
    <text evidence="2">The sequence shown here is derived from an EMBL/GenBank/DDBJ whole genome shotgun (WGS) entry which is preliminary data.</text>
</comment>
<organism evidence="2 3">
    <name type="scientific">Hymenobacter gummosus</name>
    <dbReference type="NCBI Taxonomy" id="1776032"/>
    <lineage>
        <taxon>Bacteria</taxon>
        <taxon>Pseudomonadati</taxon>
        <taxon>Bacteroidota</taxon>
        <taxon>Cytophagia</taxon>
        <taxon>Cytophagales</taxon>
        <taxon>Hymenobacteraceae</taxon>
        <taxon>Hymenobacter</taxon>
    </lineage>
</organism>
<dbReference type="AlphaFoldDB" id="A0A3S0H5C2"/>
<keyword evidence="1" id="KW-0732">Signal</keyword>
<accession>A0A3S0H5C2</accession>
<gene>
    <name evidence="2" type="ORF">EJV47_16100</name>
</gene>
<sequence>MKTLRLALLAASLLVSLASCDSKSKSEDPQPEAPAVARNQMDRMFYYPVSLTSAGISYAPADVKATGRLTTDQLLLSFGPEAGQDAVDFVLPVARLTAGLTGTYALQSLPTPATGVVQVAYTFTTSRTGSGTSGRLFLSNANYMDGQVVITAYDQRRRLLSGNYTVRMNDISDPYSTAMSSPPAARCNLTLNGSFENLPLQ</sequence>
<evidence type="ECO:0000313" key="3">
    <source>
        <dbReference type="Proteomes" id="UP000282184"/>
    </source>
</evidence>
<name>A0A3S0H5C2_9BACT</name>
<dbReference type="Proteomes" id="UP000282184">
    <property type="component" value="Unassembled WGS sequence"/>
</dbReference>